<feature type="binding site" evidence="10">
    <location>
        <begin position="162"/>
        <end position="165"/>
    </location>
    <ligand>
        <name>substrate</name>
    </ligand>
</feature>
<proteinExistence type="inferred from homology"/>
<accession>A0A847D6P2</accession>
<evidence type="ECO:0000256" key="8">
    <source>
        <dbReference type="ARBA" id="ARBA00051875"/>
    </source>
</evidence>
<dbReference type="EC" id="3.6.1.66" evidence="10"/>
<dbReference type="PANTHER" id="PTHR11067">
    <property type="entry name" value="INOSINE TRIPHOSPHATE PYROPHOSPHATASE/HAM1 PROTEIN"/>
    <property type="match status" value="1"/>
</dbReference>
<dbReference type="CDD" id="cd00515">
    <property type="entry name" value="HAM1"/>
    <property type="match status" value="1"/>
</dbReference>
<dbReference type="NCBIfam" id="NF011397">
    <property type="entry name" value="PRK14822.1"/>
    <property type="match status" value="1"/>
</dbReference>
<dbReference type="GO" id="GO:0017111">
    <property type="term" value="F:ribonucleoside triphosphate phosphatase activity"/>
    <property type="evidence" value="ECO:0007669"/>
    <property type="project" value="InterPro"/>
</dbReference>
<feature type="active site" description="Proton acceptor" evidence="10">
    <location>
        <position position="79"/>
    </location>
</feature>
<dbReference type="AlphaFoldDB" id="A0A847D6P2"/>
<dbReference type="GO" id="GO:0046872">
    <property type="term" value="F:metal ion binding"/>
    <property type="evidence" value="ECO:0007669"/>
    <property type="project" value="UniProtKB-KW"/>
</dbReference>
<keyword evidence="7 10" id="KW-0546">Nucleotide metabolism</keyword>
<protein>
    <recommendedName>
        <fullName evidence="10">dITP/XTP pyrophosphatase</fullName>
        <ecNumber evidence="10">3.6.1.66</ecNumber>
    </recommendedName>
    <alternativeName>
        <fullName evidence="10">Non-canonical purine NTP pyrophosphatase</fullName>
    </alternativeName>
    <alternativeName>
        <fullName evidence="10">Non-standard purine NTP pyrophosphatase</fullName>
    </alternativeName>
    <alternativeName>
        <fullName evidence="10">Nucleoside-triphosphate diphosphatase</fullName>
    </alternativeName>
    <alternativeName>
        <fullName evidence="10">Nucleoside-triphosphate pyrophosphatase</fullName>
        <shortName evidence="10">NTPase</shortName>
    </alternativeName>
</protein>
<evidence type="ECO:0000256" key="5">
    <source>
        <dbReference type="ARBA" id="ARBA00022801"/>
    </source>
</evidence>
<dbReference type="HAMAP" id="MF_01405">
    <property type="entry name" value="Non_canon_purine_NTPase"/>
    <property type="match status" value="1"/>
</dbReference>
<keyword evidence="3 10" id="KW-0479">Metal-binding</keyword>
<dbReference type="GO" id="GO:0035870">
    <property type="term" value="F:dITP diphosphatase activity"/>
    <property type="evidence" value="ECO:0007669"/>
    <property type="project" value="UniProtKB-UniRule"/>
</dbReference>
<keyword evidence="4 10" id="KW-0547">Nucleotide-binding</keyword>
<feature type="binding site" evidence="10">
    <location>
        <position position="185"/>
    </location>
    <ligand>
        <name>substrate</name>
    </ligand>
</feature>
<comment type="cofactor">
    <cofactor evidence="10">
        <name>Mg(2+)</name>
        <dbReference type="ChEBI" id="CHEBI:18420"/>
    </cofactor>
    <text evidence="10">Binds 1 Mg(2+) ion per subunit.</text>
</comment>
<dbReference type="NCBIfam" id="TIGR00042">
    <property type="entry name" value="RdgB/HAM1 family non-canonical purine NTP pyrophosphatase"/>
    <property type="match status" value="1"/>
</dbReference>
<feature type="binding site" evidence="10">
    <location>
        <position position="80"/>
    </location>
    <ligand>
        <name>substrate</name>
    </ligand>
</feature>
<evidence type="ECO:0000256" key="10">
    <source>
        <dbReference type="HAMAP-Rule" id="MF_01405"/>
    </source>
</evidence>
<evidence type="ECO:0000256" key="1">
    <source>
        <dbReference type="ARBA" id="ARBA00008023"/>
    </source>
</evidence>
<evidence type="ECO:0000256" key="4">
    <source>
        <dbReference type="ARBA" id="ARBA00022741"/>
    </source>
</evidence>
<dbReference type="Proteomes" id="UP000589373">
    <property type="component" value="Unassembled WGS sequence"/>
</dbReference>
<dbReference type="InterPro" id="IPR020922">
    <property type="entry name" value="dITP/XTP_pyrophosphatase"/>
</dbReference>
<dbReference type="InterPro" id="IPR029001">
    <property type="entry name" value="ITPase-like_fam"/>
</dbReference>
<dbReference type="GO" id="GO:0005829">
    <property type="term" value="C:cytosol"/>
    <property type="evidence" value="ECO:0007669"/>
    <property type="project" value="TreeGrafter"/>
</dbReference>
<dbReference type="InterPro" id="IPR002637">
    <property type="entry name" value="RdgB/HAM1"/>
</dbReference>
<evidence type="ECO:0000256" key="2">
    <source>
        <dbReference type="ARBA" id="ARBA00011738"/>
    </source>
</evidence>
<comment type="similarity">
    <text evidence="1 10 11">Belongs to the HAM1 NTPase family.</text>
</comment>
<evidence type="ECO:0000256" key="9">
    <source>
        <dbReference type="ARBA" id="ARBA00052017"/>
    </source>
</evidence>
<feature type="binding site" evidence="10">
    <location>
        <begin position="190"/>
        <end position="191"/>
    </location>
    <ligand>
        <name>substrate</name>
    </ligand>
</feature>
<dbReference type="EMBL" id="JAAZCD010000225">
    <property type="protein sequence ID" value="NLD32573.1"/>
    <property type="molecule type" value="Genomic_DNA"/>
</dbReference>
<dbReference type="GO" id="GO:0036222">
    <property type="term" value="F:XTP diphosphatase activity"/>
    <property type="evidence" value="ECO:0007669"/>
    <property type="project" value="UniProtKB-UniRule"/>
</dbReference>
<dbReference type="GO" id="GO:0009146">
    <property type="term" value="P:purine nucleoside triphosphate catabolic process"/>
    <property type="evidence" value="ECO:0007669"/>
    <property type="project" value="UniProtKB-UniRule"/>
</dbReference>
<dbReference type="GO" id="GO:0036220">
    <property type="term" value="F:ITP diphosphatase activity"/>
    <property type="evidence" value="ECO:0007669"/>
    <property type="project" value="UniProtKB-UniRule"/>
</dbReference>
<comment type="catalytic activity">
    <reaction evidence="9 10">
        <text>XTP + H2O = XMP + diphosphate + H(+)</text>
        <dbReference type="Rhea" id="RHEA:28610"/>
        <dbReference type="ChEBI" id="CHEBI:15377"/>
        <dbReference type="ChEBI" id="CHEBI:15378"/>
        <dbReference type="ChEBI" id="CHEBI:33019"/>
        <dbReference type="ChEBI" id="CHEBI:57464"/>
        <dbReference type="ChEBI" id="CHEBI:61314"/>
        <dbReference type="EC" id="3.6.1.66"/>
    </reaction>
</comment>
<dbReference type="FunFam" id="3.90.950.10:FF:000001">
    <property type="entry name" value="dITP/XTP pyrophosphatase"/>
    <property type="match status" value="1"/>
</dbReference>
<dbReference type="GO" id="GO:0000166">
    <property type="term" value="F:nucleotide binding"/>
    <property type="evidence" value="ECO:0007669"/>
    <property type="project" value="UniProtKB-KW"/>
</dbReference>
<comment type="function">
    <text evidence="10">Pyrophosphatase that catalyzes the hydrolysis of nucleoside triphosphates to their monophosphate derivatives, with a high preference for the non-canonical purine nucleotides XTP (xanthosine triphosphate), dITP (deoxyinosine triphosphate) and ITP. Seems to function as a house-cleaning enzyme that removes non-canonical purine nucleotides from the nucleotide pool, thus preventing their incorporation into DNA/RNA and avoiding chromosomal lesions.</text>
</comment>
<feature type="binding site" evidence="10">
    <location>
        <position position="79"/>
    </location>
    <ligand>
        <name>Mg(2+)</name>
        <dbReference type="ChEBI" id="CHEBI:18420"/>
    </ligand>
</feature>
<evidence type="ECO:0000313" key="13">
    <source>
        <dbReference type="Proteomes" id="UP000589373"/>
    </source>
</evidence>
<comment type="caution">
    <text evidence="12">The sequence shown here is derived from an EMBL/GenBank/DDBJ whole genome shotgun (WGS) entry which is preliminary data.</text>
</comment>
<dbReference type="PANTHER" id="PTHR11067:SF9">
    <property type="entry name" value="INOSINE TRIPHOSPHATE PYROPHOSPHATASE"/>
    <property type="match status" value="1"/>
</dbReference>
<reference evidence="12 13" key="1">
    <citation type="journal article" date="2020" name="Biotechnol. Biofuels">
        <title>New insights from the biogas microbiome by comprehensive genome-resolved metagenomics of nearly 1600 species originating from multiple anaerobic digesters.</title>
        <authorList>
            <person name="Campanaro S."/>
            <person name="Treu L."/>
            <person name="Rodriguez-R L.M."/>
            <person name="Kovalovszki A."/>
            <person name="Ziels R.M."/>
            <person name="Maus I."/>
            <person name="Zhu X."/>
            <person name="Kougias P.G."/>
            <person name="Basile A."/>
            <person name="Luo G."/>
            <person name="Schluter A."/>
            <person name="Konstantinidis K.T."/>
            <person name="Angelidaki I."/>
        </authorList>
    </citation>
    <scope>NUCLEOTIDE SEQUENCE [LARGE SCALE GENOMIC DNA]</scope>
    <source>
        <strain evidence="12">AS07pgkLD_105</strain>
    </source>
</reference>
<dbReference type="Pfam" id="PF01725">
    <property type="entry name" value="Ham1p_like"/>
    <property type="match status" value="1"/>
</dbReference>
<comment type="catalytic activity">
    <reaction evidence="10">
        <text>ITP + H2O = IMP + diphosphate + H(+)</text>
        <dbReference type="Rhea" id="RHEA:29399"/>
        <dbReference type="ChEBI" id="CHEBI:15377"/>
        <dbReference type="ChEBI" id="CHEBI:15378"/>
        <dbReference type="ChEBI" id="CHEBI:33019"/>
        <dbReference type="ChEBI" id="CHEBI:58053"/>
        <dbReference type="ChEBI" id="CHEBI:61402"/>
        <dbReference type="EC" id="3.6.1.66"/>
    </reaction>
</comment>
<evidence type="ECO:0000256" key="11">
    <source>
        <dbReference type="RuleBase" id="RU003781"/>
    </source>
</evidence>
<evidence type="ECO:0000256" key="7">
    <source>
        <dbReference type="ARBA" id="ARBA00023080"/>
    </source>
</evidence>
<keyword evidence="5 10" id="KW-0378">Hydrolase</keyword>
<sequence>MRDTMNAVEKKKIVIATKNPGKARDFAVLFEPKGYEVVTLLDYPEIEDVEETDYTFEANARKKAETIAELLGMTVLADDSGICIDALDGQPGVFSARFAGGMKSDAANNAKVLAMLGSQENPSRKAHFHCTLVLAHPDRESLVVEGDIEGEIAEFPSGDYGFGYDPLFYLPHLGKTMAELSDVEKNQISHRAIALKNLEKNWAAWLEKEAD</sequence>
<evidence type="ECO:0000313" key="12">
    <source>
        <dbReference type="EMBL" id="NLD32573.1"/>
    </source>
</evidence>
<feature type="binding site" evidence="10">
    <location>
        <begin position="17"/>
        <end position="22"/>
    </location>
    <ligand>
        <name>substrate</name>
    </ligand>
</feature>
<organism evidence="12 13">
    <name type="scientific">Trichococcus flocculiformis</name>
    <dbReference type="NCBI Taxonomy" id="82803"/>
    <lineage>
        <taxon>Bacteria</taxon>
        <taxon>Bacillati</taxon>
        <taxon>Bacillota</taxon>
        <taxon>Bacilli</taxon>
        <taxon>Lactobacillales</taxon>
        <taxon>Carnobacteriaceae</taxon>
        <taxon>Trichococcus</taxon>
    </lineage>
</organism>
<dbReference type="GO" id="GO:0009117">
    <property type="term" value="P:nucleotide metabolic process"/>
    <property type="evidence" value="ECO:0007669"/>
    <property type="project" value="UniProtKB-KW"/>
</dbReference>
<keyword evidence="6 10" id="KW-0460">Magnesium</keyword>
<evidence type="ECO:0000256" key="3">
    <source>
        <dbReference type="ARBA" id="ARBA00022723"/>
    </source>
</evidence>
<feature type="binding site" evidence="10">
    <location>
        <position position="50"/>
    </location>
    <ligand>
        <name>Mg(2+)</name>
        <dbReference type="ChEBI" id="CHEBI:18420"/>
    </ligand>
</feature>
<dbReference type="SUPFAM" id="SSF52972">
    <property type="entry name" value="ITPase-like"/>
    <property type="match status" value="1"/>
</dbReference>
<comment type="subunit">
    <text evidence="2 10">Homodimer.</text>
</comment>
<dbReference type="Gene3D" id="3.90.950.10">
    <property type="match status" value="1"/>
</dbReference>
<evidence type="ECO:0000256" key="6">
    <source>
        <dbReference type="ARBA" id="ARBA00022842"/>
    </source>
</evidence>
<name>A0A847D6P2_9LACT</name>
<comment type="catalytic activity">
    <reaction evidence="8 10">
        <text>dITP + H2O = dIMP + diphosphate + H(+)</text>
        <dbReference type="Rhea" id="RHEA:28342"/>
        <dbReference type="ChEBI" id="CHEBI:15377"/>
        <dbReference type="ChEBI" id="CHEBI:15378"/>
        <dbReference type="ChEBI" id="CHEBI:33019"/>
        <dbReference type="ChEBI" id="CHEBI:61194"/>
        <dbReference type="ChEBI" id="CHEBI:61382"/>
        <dbReference type="EC" id="3.6.1.66"/>
    </reaction>
</comment>
<gene>
    <name evidence="12" type="ORF">GX662_10030</name>
</gene>